<reference evidence="1 2" key="1">
    <citation type="submission" date="2020-04" db="EMBL/GenBank/DDBJ databases">
        <title>Plant Genome Project.</title>
        <authorList>
            <person name="Zhang R.-G."/>
        </authorList>
    </citation>
    <scope>NUCLEOTIDE SEQUENCE [LARGE SCALE GENOMIC DNA]</scope>
    <source>
        <strain evidence="1">YNK0</strain>
        <tissue evidence="1">Leaf</tissue>
    </source>
</reference>
<keyword evidence="2" id="KW-1185">Reference proteome</keyword>
<dbReference type="PANTHER" id="PTHR33702">
    <property type="entry name" value="BNAA09G40010D PROTEIN"/>
    <property type="match status" value="1"/>
</dbReference>
<protein>
    <submittedName>
        <fullName evidence="1">Uncharacterized protein</fullName>
    </submittedName>
</protein>
<comment type="caution">
    <text evidence="1">The sequence shown here is derived from an EMBL/GenBank/DDBJ whole genome shotgun (WGS) entry which is preliminary data.</text>
</comment>
<sequence length="156" mass="18380">MSHPRQLPTLSLSLSTYKKKKMEKLESPFYGSLKRYWRRRRYQRLDGTVTSKKTVKMARFRGGNNKRFWRIRVIPKLRLKIVSPLKLLGRLRDAYVKMMLGLAGNVRYFNSGNSFGDKRIPKARQVPMLSPYQDIDSRLVYEIYKSLMASRELATS</sequence>
<dbReference type="OMA" id="FPIRFTQ"/>
<organism evidence="1 2">
    <name type="scientific">Tetracentron sinense</name>
    <name type="common">Spur-leaf</name>
    <dbReference type="NCBI Taxonomy" id="13715"/>
    <lineage>
        <taxon>Eukaryota</taxon>
        <taxon>Viridiplantae</taxon>
        <taxon>Streptophyta</taxon>
        <taxon>Embryophyta</taxon>
        <taxon>Tracheophyta</taxon>
        <taxon>Spermatophyta</taxon>
        <taxon>Magnoliopsida</taxon>
        <taxon>Trochodendrales</taxon>
        <taxon>Trochodendraceae</taxon>
        <taxon>Tetracentron</taxon>
    </lineage>
</organism>
<proteinExistence type="predicted"/>
<evidence type="ECO:0000313" key="2">
    <source>
        <dbReference type="Proteomes" id="UP000655225"/>
    </source>
</evidence>
<dbReference type="PANTHER" id="PTHR33702:SF16">
    <property type="match status" value="1"/>
</dbReference>
<accession>A0A834Y5X6</accession>
<dbReference type="OrthoDB" id="764584at2759"/>
<dbReference type="AlphaFoldDB" id="A0A834Y5X6"/>
<dbReference type="Proteomes" id="UP000655225">
    <property type="component" value="Unassembled WGS sequence"/>
</dbReference>
<gene>
    <name evidence="1" type="ORF">HHK36_032012</name>
</gene>
<evidence type="ECO:0000313" key="1">
    <source>
        <dbReference type="EMBL" id="KAF8369957.1"/>
    </source>
</evidence>
<dbReference type="EMBL" id="JABCRI010000378">
    <property type="protein sequence ID" value="KAF8369957.1"/>
    <property type="molecule type" value="Genomic_DNA"/>
</dbReference>
<name>A0A834Y5X6_TETSI</name>